<sequence length="119" mass="13007">MPESDSPTAAAAFSPDGRNPDAPSFVGQLCEGAYNTPLYRLTVTPGRLVFRYRREKALPRDAVRAVRLWRAPLVGWIAPGGVCIEHDCGAFHQRLVFKTFRCRAVIEACAAAGYPIDGT</sequence>
<organism evidence="2 3">
    <name type="scientific">Botrimarina mediterranea</name>
    <dbReference type="NCBI Taxonomy" id="2528022"/>
    <lineage>
        <taxon>Bacteria</taxon>
        <taxon>Pseudomonadati</taxon>
        <taxon>Planctomycetota</taxon>
        <taxon>Planctomycetia</taxon>
        <taxon>Pirellulales</taxon>
        <taxon>Lacipirellulaceae</taxon>
        <taxon>Botrimarina</taxon>
    </lineage>
</organism>
<reference evidence="2 3" key="1">
    <citation type="submission" date="2019-02" db="EMBL/GenBank/DDBJ databases">
        <title>Deep-cultivation of Planctomycetes and their phenomic and genomic characterization uncovers novel biology.</title>
        <authorList>
            <person name="Wiegand S."/>
            <person name="Jogler M."/>
            <person name="Boedeker C."/>
            <person name="Pinto D."/>
            <person name="Vollmers J."/>
            <person name="Rivas-Marin E."/>
            <person name="Kohn T."/>
            <person name="Peeters S.H."/>
            <person name="Heuer A."/>
            <person name="Rast P."/>
            <person name="Oberbeckmann S."/>
            <person name="Bunk B."/>
            <person name="Jeske O."/>
            <person name="Meyerdierks A."/>
            <person name="Storesund J.E."/>
            <person name="Kallscheuer N."/>
            <person name="Luecker S."/>
            <person name="Lage O.M."/>
            <person name="Pohl T."/>
            <person name="Merkel B.J."/>
            <person name="Hornburger P."/>
            <person name="Mueller R.-W."/>
            <person name="Bruemmer F."/>
            <person name="Labrenz M."/>
            <person name="Spormann A.M."/>
            <person name="Op den Camp H."/>
            <person name="Overmann J."/>
            <person name="Amann R."/>
            <person name="Jetten M.S.M."/>
            <person name="Mascher T."/>
            <person name="Medema M.H."/>
            <person name="Devos D.P."/>
            <person name="Kaster A.-K."/>
            <person name="Ovreas L."/>
            <person name="Rohde M."/>
            <person name="Galperin M.Y."/>
            <person name="Jogler C."/>
        </authorList>
    </citation>
    <scope>NUCLEOTIDE SEQUENCE [LARGE SCALE GENOMIC DNA]</scope>
    <source>
        <strain evidence="2 3">Spa11</strain>
    </source>
</reference>
<feature type="region of interest" description="Disordered" evidence="1">
    <location>
        <begin position="1"/>
        <end position="20"/>
    </location>
</feature>
<keyword evidence="3" id="KW-1185">Reference proteome</keyword>
<evidence type="ECO:0000313" key="3">
    <source>
        <dbReference type="Proteomes" id="UP000316426"/>
    </source>
</evidence>
<evidence type="ECO:0000313" key="2">
    <source>
        <dbReference type="EMBL" id="QDV72812.1"/>
    </source>
</evidence>
<proteinExistence type="predicted"/>
<evidence type="ECO:0000256" key="1">
    <source>
        <dbReference type="SAM" id="MobiDB-lite"/>
    </source>
</evidence>
<dbReference type="KEGG" id="bmei:Spa11_09940"/>
<dbReference type="EMBL" id="CP036349">
    <property type="protein sequence ID" value="QDV72812.1"/>
    <property type="molecule type" value="Genomic_DNA"/>
</dbReference>
<protein>
    <submittedName>
        <fullName evidence="2">Uncharacterized protein</fullName>
    </submittedName>
</protein>
<dbReference type="Proteomes" id="UP000316426">
    <property type="component" value="Chromosome"/>
</dbReference>
<accession>A0A518K4U5</accession>
<gene>
    <name evidence="2" type="ORF">Spa11_09940</name>
</gene>
<dbReference type="RefSeq" id="WP_145108723.1">
    <property type="nucleotide sequence ID" value="NZ_CP036349.1"/>
</dbReference>
<dbReference type="AlphaFoldDB" id="A0A518K4U5"/>
<name>A0A518K4U5_9BACT</name>